<dbReference type="RefSeq" id="WP_106337066.1">
    <property type="nucleotide sequence ID" value="NZ_PVZS01000010.1"/>
</dbReference>
<dbReference type="InterPro" id="IPR029045">
    <property type="entry name" value="ClpP/crotonase-like_dom_sf"/>
</dbReference>
<protein>
    <submittedName>
        <fullName evidence="1">Enoyl-CoA hydratase</fullName>
        <ecNumber evidence="1">4.2.1.17</ecNumber>
    </submittedName>
</protein>
<keyword evidence="2" id="KW-1185">Reference proteome</keyword>
<dbReference type="GO" id="GO:0006635">
    <property type="term" value="P:fatty acid beta-oxidation"/>
    <property type="evidence" value="ECO:0007669"/>
    <property type="project" value="TreeGrafter"/>
</dbReference>
<dbReference type="PANTHER" id="PTHR11941:SF54">
    <property type="entry name" value="ENOYL-COA HYDRATASE, MITOCHONDRIAL"/>
    <property type="match status" value="1"/>
</dbReference>
<dbReference type="PANTHER" id="PTHR11941">
    <property type="entry name" value="ENOYL-COA HYDRATASE-RELATED"/>
    <property type="match status" value="1"/>
</dbReference>
<dbReference type="NCBIfam" id="NF004796">
    <property type="entry name" value="PRK06144.1"/>
    <property type="match status" value="1"/>
</dbReference>
<dbReference type="AlphaFoldDB" id="A0A2T1HTP5"/>
<gene>
    <name evidence="1" type="ORF">SLNSH_11230</name>
</gene>
<dbReference type="Proteomes" id="UP000239772">
    <property type="component" value="Unassembled WGS sequence"/>
</dbReference>
<proteinExistence type="predicted"/>
<organism evidence="1 2">
    <name type="scientific">Alsobacter soli</name>
    <dbReference type="NCBI Taxonomy" id="2109933"/>
    <lineage>
        <taxon>Bacteria</taxon>
        <taxon>Pseudomonadati</taxon>
        <taxon>Pseudomonadota</taxon>
        <taxon>Alphaproteobacteria</taxon>
        <taxon>Hyphomicrobiales</taxon>
        <taxon>Alsobacteraceae</taxon>
        <taxon>Alsobacter</taxon>
    </lineage>
</organism>
<name>A0A2T1HTP5_9HYPH</name>
<dbReference type="CDD" id="cd06558">
    <property type="entry name" value="crotonase-like"/>
    <property type="match status" value="1"/>
</dbReference>
<dbReference type="SUPFAM" id="SSF52096">
    <property type="entry name" value="ClpP/crotonase"/>
    <property type="match status" value="1"/>
</dbReference>
<evidence type="ECO:0000313" key="2">
    <source>
        <dbReference type="Proteomes" id="UP000239772"/>
    </source>
</evidence>
<dbReference type="Pfam" id="PF00378">
    <property type="entry name" value="ECH_1"/>
    <property type="match status" value="1"/>
</dbReference>
<reference evidence="2" key="1">
    <citation type="submission" date="2018-03" db="EMBL/GenBank/DDBJ databases">
        <authorList>
            <person name="Sun L."/>
            <person name="Liu H."/>
            <person name="Chen W."/>
            <person name="Huang K."/>
            <person name="Liu W."/>
            <person name="Gao X."/>
        </authorList>
    </citation>
    <scope>NUCLEOTIDE SEQUENCE [LARGE SCALE GENOMIC DNA]</scope>
    <source>
        <strain evidence="2">SH9</strain>
    </source>
</reference>
<dbReference type="OrthoDB" id="9810797at2"/>
<dbReference type="EC" id="4.2.1.17" evidence="1"/>
<sequence>MTDSARAAGADTQELLYEVRDGIARVTFNRPEARNAFTFAMYEKLAWVCEQVDADRSIRAMIVTGAGDKAFAAGTDISQFRAFSTPEDALAYEARIDRVLGALERCRVPVIAAIVGACTGGGAGIASRCDIRIGAANARFGFPIARTLGNCLSIANLSRLAQLIGPARVKDIVFTARLVEAQEALQIGLISEVHDTPEAVRQRAEELATLMAGHAPLTMQATKEGLRRIAEHNAPAEGKDLILMCYMSQDFREGMDAFLNKRPPRFRGE</sequence>
<keyword evidence="1" id="KW-0456">Lyase</keyword>
<dbReference type="Gene3D" id="3.90.226.10">
    <property type="entry name" value="2-enoyl-CoA Hydratase, Chain A, domain 1"/>
    <property type="match status" value="1"/>
</dbReference>
<dbReference type="EMBL" id="PVZS01000010">
    <property type="protein sequence ID" value="PSC05010.1"/>
    <property type="molecule type" value="Genomic_DNA"/>
</dbReference>
<dbReference type="InterPro" id="IPR001753">
    <property type="entry name" value="Enoyl-CoA_hydra/iso"/>
</dbReference>
<accession>A0A2T1HTP5</accession>
<comment type="caution">
    <text evidence="1">The sequence shown here is derived from an EMBL/GenBank/DDBJ whole genome shotgun (WGS) entry which is preliminary data.</text>
</comment>
<dbReference type="GO" id="GO:0004300">
    <property type="term" value="F:enoyl-CoA hydratase activity"/>
    <property type="evidence" value="ECO:0007669"/>
    <property type="project" value="UniProtKB-EC"/>
</dbReference>
<evidence type="ECO:0000313" key="1">
    <source>
        <dbReference type="EMBL" id="PSC05010.1"/>
    </source>
</evidence>